<proteinExistence type="predicted"/>
<gene>
    <name evidence="2" type="ORF">ACFFK0_27955</name>
</gene>
<feature type="transmembrane region" description="Helical" evidence="1">
    <location>
        <begin position="12"/>
        <end position="34"/>
    </location>
</feature>
<dbReference type="Proteomes" id="UP001589776">
    <property type="component" value="Unassembled WGS sequence"/>
</dbReference>
<reference evidence="2 3" key="1">
    <citation type="submission" date="2024-09" db="EMBL/GenBank/DDBJ databases">
        <authorList>
            <person name="Sun Q."/>
            <person name="Mori K."/>
        </authorList>
    </citation>
    <scope>NUCLEOTIDE SEQUENCE [LARGE SCALE GENOMIC DNA]</scope>
    <source>
        <strain evidence="2 3">CCM 7759</strain>
    </source>
</reference>
<keyword evidence="3" id="KW-1185">Reference proteome</keyword>
<name>A0ABV6DUA3_9BACL</name>
<dbReference type="InterPro" id="IPR024515">
    <property type="entry name" value="DUF3397"/>
</dbReference>
<evidence type="ECO:0000256" key="1">
    <source>
        <dbReference type="SAM" id="Phobius"/>
    </source>
</evidence>
<sequence>MNWLIAQIKSLYELLAVIPFIGFALGWGIGYAWFRDKKKSIRLAMDVTTLLLIGAVAKLWNLLFGSNFGFWLIVLVLLIAVGLLGGYQNRVKGAIDFTKIARIIWRVGFVCLSLLYVLFLIVNLGVYVIYTV</sequence>
<evidence type="ECO:0000313" key="2">
    <source>
        <dbReference type="EMBL" id="MFC0216236.1"/>
    </source>
</evidence>
<evidence type="ECO:0000313" key="3">
    <source>
        <dbReference type="Proteomes" id="UP001589776"/>
    </source>
</evidence>
<organism evidence="2 3">
    <name type="scientific">Paenibacillus chartarius</name>
    <dbReference type="NCBI Taxonomy" id="747481"/>
    <lineage>
        <taxon>Bacteria</taxon>
        <taxon>Bacillati</taxon>
        <taxon>Bacillota</taxon>
        <taxon>Bacilli</taxon>
        <taxon>Bacillales</taxon>
        <taxon>Paenibacillaceae</taxon>
        <taxon>Paenibacillus</taxon>
    </lineage>
</organism>
<feature type="transmembrane region" description="Helical" evidence="1">
    <location>
        <begin position="107"/>
        <end position="130"/>
    </location>
</feature>
<keyword evidence="1" id="KW-1133">Transmembrane helix</keyword>
<dbReference type="RefSeq" id="WP_377474212.1">
    <property type="nucleotide sequence ID" value="NZ_JBHLWN010000114.1"/>
</dbReference>
<comment type="caution">
    <text evidence="2">The sequence shown here is derived from an EMBL/GenBank/DDBJ whole genome shotgun (WGS) entry which is preliminary data.</text>
</comment>
<dbReference type="Pfam" id="PF11877">
    <property type="entry name" value="DUF3397"/>
    <property type="match status" value="1"/>
</dbReference>
<feature type="transmembrane region" description="Helical" evidence="1">
    <location>
        <begin position="68"/>
        <end position="87"/>
    </location>
</feature>
<protein>
    <submittedName>
        <fullName evidence="2">DUF3397 domain-containing protein</fullName>
    </submittedName>
</protein>
<feature type="transmembrane region" description="Helical" evidence="1">
    <location>
        <begin position="43"/>
        <end position="62"/>
    </location>
</feature>
<keyword evidence="1" id="KW-0472">Membrane</keyword>
<dbReference type="EMBL" id="JBHLWN010000114">
    <property type="protein sequence ID" value="MFC0216236.1"/>
    <property type="molecule type" value="Genomic_DNA"/>
</dbReference>
<accession>A0ABV6DUA3</accession>
<keyword evidence="1" id="KW-0812">Transmembrane</keyword>